<dbReference type="Proteomes" id="UP000267096">
    <property type="component" value="Unassembled WGS sequence"/>
</dbReference>
<evidence type="ECO:0000313" key="12">
    <source>
        <dbReference type="Proteomes" id="UP000267096"/>
    </source>
</evidence>
<dbReference type="EC" id="2.4.1.-" evidence="10"/>
<keyword evidence="4" id="KW-0808">Transferase</keyword>
<keyword evidence="6" id="KW-0735">Signal-anchor</keyword>
<evidence type="ECO:0000313" key="13">
    <source>
        <dbReference type="WBParaSite" id="ASIM_0002128001-mRNA-1"/>
    </source>
</evidence>
<organism evidence="13">
    <name type="scientific">Anisakis simplex</name>
    <name type="common">Herring worm</name>
    <dbReference type="NCBI Taxonomy" id="6269"/>
    <lineage>
        <taxon>Eukaryota</taxon>
        <taxon>Metazoa</taxon>
        <taxon>Ecdysozoa</taxon>
        <taxon>Nematoda</taxon>
        <taxon>Chromadorea</taxon>
        <taxon>Rhabditida</taxon>
        <taxon>Spirurina</taxon>
        <taxon>Ascaridomorpha</taxon>
        <taxon>Ascaridoidea</taxon>
        <taxon>Anisakidae</taxon>
        <taxon>Anisakis</taxon>
        <taxon>Anisakis simplex complex</taxon>
    </lineage>
</organism>
<evidence type="ECO:0000256" key="3">
    <source>
        <dbReference type="ARBA" id="ARBA00022676"/>
    </source>
</evidence>
<keyword evidence="7" id="KW-1133">Transmembrane helix</keyword>
<evidence type="ECO:0000256" key="5">
    <source>
        <dbReference type="ARBA" id="ARBA00022692"/>
    </source>
</evidence>
<dbReference type="GO" id="GO:0006493">
    <property type="term" value="P:protein O-linked glycosylation"/>
    <property type="evidence" value="ECO:0007669"/>
    <property type="project" value="TreeGrafter"/>
</dbReference>
<accession>A0A0M3KJV4</accession>
<dbReference type="GO" id="GO:0006024">
    <property type="term" value="P:glycosaminoglycan biosynthetic process"/>
    <property type="evidence" value="ECO:0007669"/>
    <property type="project" value="TreeGrafter"/>
</dbReference>
<dbReference type="AlphaFoldDB" id="A0A0M3KJV4"/>
<sequence length="116" mass="13656">MGTQGLSKRALALLQDENNLHGDLLLMDELRDEYSNLAKKTAMAIDNACRMFRFDYVDSDSFVRLGALLKALKDIAHPRLYWGYLDGRAKPWRRGKWAERDWILCDRYLPYQVRFI</sequence>
<keyword evidence="8 10" id="KW-0333">Golgi apparatus</keyword>
<keyword evidence="12" id="KW-1185">Reference proteome</keyword>
<reference evidence="11 12" key="2">
    <citation type="submission" date="2018-11" db="EMBL/GenBank/DDBJ databases">
        <authorList>
            <consortium name="Pathogen Informatics"/>
        </authorList>
    </citation>
    <scope>NUCLEOTIDE SEQUENCE [LARGE SCALE GENOMIC DNA]</scope>
</reference>
<dbReference type="OrthoDB" id="1158011at2759"/>
<evidence type="ECO:0000256" key="8">
    <source>
        <dbReference type="ARBA" id="ARBA00023034"/>
    </source>
</evidence>
<reference evidence="13" key="1">
    <citation type="submission" date="2017-02" db="UniProtKB">
        <authorList>
            <consortium name="WormBaseParasite"/>
        </authorList>
    </citation>
    <scope>IDENTIFICATION</scope>
</reference>
<name>A0A0M3KJV4_ANISI</name>
<dbReference type="InterPro" id="IPR002659">
    <property type="entry name" value="Glyco_trans_31"/>
</dbReference>
<evidence type="ECO:0000256" key="4">
    <source>
        <dbReference type="ARBA" id="ARBA00022679"/>
    </source>
</evidence>
<gene>
    <name evidence="11" type="ORF">ASIM_LOCUS20651</name>
</gene>
<evidence type="ECO:0000313" key="11">
    <source>
        <dbReference type="EMBL" id="VDK78602.1"/>
    </source>
</evidence>
<evidence type="ECO:0000256" key="6">
    <source>
        <dbReference type="ARBA" id="ARBA00022968"/>
    </source>
</evidence>
<evidence type="ECO:0000256" key="7">
    <source>
        <dbReference type="ARBA" id="ARBA00022989"/>
    </source>
</evidence>
<keyword evidence="3 10" id="KW-0328">Glycosyltransferase</keyword>
<proteinExistence type="inferred from homology"/>
<dbReference type="GO" id="GO:0047220">
    <property type="term" value="F:galactosylxylosylprotein 3-beta-galactosyltransferase activity"/>
    <property type="evidence" value="ECO:0007669"/>
    <property type="project" value="TreeGrafter"/>
</dbReference>
<evidence type="ECO:0000256" key="10">
    <source>
        <dbReference type="RuleBase" id="RU363063"/>
    </source>
</evidence>
<dbReference type="WBParaSite" id="ASIM_0002128001-mRNA-1">
    <property type="protein sequence ID" value="ASIM_0002128001-mRNA-1"/>
    <property type="gene ID" value="ASIM_0002128001"/>
</dbReference>
<dbReference type="PANTHER" id="PTHR11214:SF3">
    <property type="entry name" value="BETA-1,3-GALACTOSYLTRANSFERASE 6"/>
    <property type="match status" value="1"/>
</dbReference>
<evidence type="ECO:0000256" key="2">
    <source>
        <dbReference type="ARBA" id="ARBA00008661"/>
    </source>
</evidence>
<keyword evidence="9" id="KW-0472">Membrane</keyword>
<dbReference type="GO" id="GO:0000139">
    <property type="term" value="C:Golgi membrane"/>
    <property type="evidence" value="ECO:0007669"/>
    <property type="project" value="UniProtKB-SubCell"/>
</dbReference>
<keyword evidence="5" id="KW-0812">Transmembrane</keyword>
<protein>
    <recommendedName>
        <fullName evidence="10">Hexosyltransferase</fullName>
        <ecNumber evidence="10">2.4.1.-</ecNumber>
    </recommendedName>
</protein>
<dbReference type="Pfam" id="PF01762">
    <property type="entry name" value="Galactosyl_T"/>
    <property type="match status" value="1"/>
</dbReference>
<evidence type="ECO:0000256" key="1">
    <source>
        <dbReference type="ARBA" id="ARBA00004323"/>
    </source>
</evidence>
<comment type="subcellular location">
    <subcellularLocation>
        <location evidence="1 10">Golgi apparatus membrane</location>
        <topology evidence="1 10">Single-pass type II membrane protein</topology>
    </subcellularLocation>
</comment>
<dbReference type="EMBL" id="UYRR01040239">
    <property type="protein sequence ID" value="VDK78602.1"/>
    <property type="molecule type" value="Genomic_DNA"/>
</dbReference>
<dbReference type="PANTHER" id="PTHR11214">
    <property type="entry name" value="BETA-1,3-N-ACETYLGLUCOSAMINYLTRANSFERASE"/>
    <property type="match status" value="1"/>
</dbReference>
<evidence type="ECO:0000256" key="9">
    <source>
        <dbReference type="ARBA" id="ARBA00023136"/>
    </source>
</evidence>
<comment type="similarity">
    <text evidence="2 10">Belongs to the glycosyltransferase 31 family.</text>
</comment>